<name>A0A7X0J819_9SPHI</name>
<evidence type="ECO:0000313" key="2">
    <source>
        <dbReference type="Proteomes" id="UP000521017"/>
    </source>
</evidence>
<evidence type="ECO:0000313" key="1">
    <source>
        <dbReference type="EMBL" id="MBB6501552.1"/>
    </source>
</evidence>
<dbReference type="AlphaFoldDB" id="A0A7X0J819"/>
<dbReference type="Proteomes" id="UP000521017">
    <property type="component" value="Unassembled WGS sequence"/>
</dbReference>
<gene>
    <name evidence="1" type="ORF">HDF25_003727</name>
</gene>
<protein>
    <submittedName>
        <fullName evidence="1">Uncharacterized protein</fullName>
    </submittedName>
</protein>
<organism evidence="1 2">
    <name type="scientific">Pedobacter cryoconitis</name>
    <dbReference type="NCBI Taxonomy" id="188932"/>
    <lineage>
        <taxon>Bacteria</taxon>
        <taxon>Pseudomonadati</taxon>
        <taxon>Bacteroidota</taxon>
        <taxon>Sphingobacteriia</taxon>
        <taxon>Sphingobacteriales</taxon>
        <taxon>Sphingobacteriaceae</taxon>
        <taxon>Pedobacter</taxon>
    </lineage>
</organism>
<dbReference type="EMBL" id="JACHCC010000010">
    <property type="protein sequence ID" value="MBB6501552.1"/>
    <property type="molecule type" value="Genomic_DNA"/>
</dbReference>
<comment type="caution">
    <text evidence="1">The sequence shown here is derived from an EMBL/GenBank/DDBJ whole genome shotgun (WGS) entry which is preliminary data.</text>
</comment>
<accession>A0A7X0J819</accession>
<sequence length="249" mass="27037">MRTQSVVQLSGKPVDEKQVAVSFNLLPGSDPGALGCFISIWEGTRILSASEALQTRKINHSEVSGEHIFDQLSIGKKDYIIGLGMDRSKDSETIIATLSIATSAEFNQLLPGAGSYLRVNSDNIGTDFLIAHLETPDCNQFKTGKKWVALFRGPFNPGSYNGASMIATAKADPNQYSGSILVKNIPKGLVRFETYTLVFGQGLDKFGNLDYTKLISSCTFIVWRSKIYIGTPASSPVLTSRSPILLHAL</sequence>
<reference evidence="1 2" key="1">
    <citation type="submission" date="2020-08" db="EMBL/GenBank/DDBJ databases">
        <title>Genomic Encyclopedia of Type Strains, Phase IV (KMG-V): Genome sequencing to study the core and pangenomes of soil and plant-associated prokaryotes.</title>
        <authorList>
            <person name="Whitman W."/>
        </authorList>
    </citation>
    <scope>NUCLEOTIDE SEQUENCE [LARGE SCALE GENOMIC DNA]</scope>
    <source>
        <strain evidence="1 2">M2T3</strain>
    </source>
</reference>
<proteinExistence type="predicted"/>
<dbReference type="RefSeq" id="WP_184627421.1">
    <property type="nucleotide sequence ID" value="NZ_JACHCC010000010.1"/>
</dbReference>